<organism evidence="2 3">
    <name type="scientific">Catenuloplanes nepalensis</name>
    <dbReference type="NCBI Taxonomy" id="587533"/>
    <lineage>
        <taxon>Bacteria</taxon>
        <taxon>Bacillati</taxon>
        <taxon>Actinomycetota</taxon>
        <taxon>Actinomycetes</taxon>
        <taxon>Micromonosporales</taxon>
        <taxon>Micromonosporaceae</taxon>
        <taxon>Catenuloplanes</taxon>
    </lineage>
</organism>
<accession>A0ABT9MXB3</accession>
<protein>
    <submittedName>
        <fullName evidence="2">Uncharacterized protein</fullName>
    </submittedName>
</protein>
<dbReference type="EMBL" id="JAUSRA010000001">
    <property type="protein sequence ID" value="MDP9796076.1"/>
    <property type="molecule type" value="Genomic_DNA"/>
</dbReference>
<feature type="region of interest" description="Disordered" evidence="1">
    <location>
        <begin position="10"/>
        <end position="37"/>
    </location>
</feature>
<evidence type="ECO:0000256" key="1">
    <source>
        <dbReference type="SAM" id="MobiDB-lite"/>
    </source>
</evidence>
<sequence length="125" mass="14119">MQQHAELLHVVRRSGRTLTGRAPGEPADPGVGDPYLSGFGQQHVARFEAAVRDAPLVRRGQRVRARRRDHERLRDRHRPVPGQPAPQVDAADQLGDERDRVVLRDHLGDRDPGRVHPVAEHRRVP</sequence>
<evidence type="ECO:0000313" key="2">
    <source>
        <dbReference type="EMBL" id="MDP9796076.1"/>
    </source>
</evidence>
<feature type="compositionally biased region" description="Basic and acidic residues" evidence="1">
    <location>
        <begin position="95"/>
        <end position="125"/>
    </location>
</feature>
<feature type="region of interest" description="Disordered" evidence="1">
    <location>
        <begin position="60"/>
        <end position="125"/>
    </location>
</feature>
<proteinExistence type="predicted"/>
<evidence type="ECO:0000313" key="3">
    <source>
        <dbReference type="Proteomes" id="UP001240984"/>
    </source>
</evidence>
<reference evidence="2 3" key="1">
    <citation type="submission" date="2023-07" db="EMBL/GenBank/DDBJ databases">
        <title>Sequencing the genomes of 1000 actinobacteria strains.</title>
        <authorList>
            <person name="Klenk H.-P."/>
        </authorList>
    </citation>
    <scope>NUCLEOTIDE SEQUENCE [LARGE SCALE GENOMIC DNA]</scope>
    <source>
        <strain evidence="2 3">DSM 44710</strain>
    </source>
</reference>
<name>A0ABT9MXB3_9ACTN</name>
<gene>
    <name evidence="2" type="ORF">J2S43_004588</name>
</gene>
<keyword evidence="3" id="KW-1185">Reference proteome</keyword>
<comment type="caution">
    <text evidence="2">The sequence shown here is derived from an EMBL/GenBank/DDBJ whole genome shotgun (WGS) entry which is preliminary data.</text>
</comment>
<dbReference type="Proteomes" id="UP001240984">
    <property type="component" value="Unassembled WGS sequence"/>
</dbReference>